<name>A0A6J4MNI4_9BACT</name>
<reference evidence="1" key="1">
    <citation type="submission" date="2020-02" db="EMBL/GenBank/DDBJ databases">
        <authorList>
            <person name="Meier V. D."/>
        </authorList>
    </citation>
    <scope>NUCLEOTIDE SEQUENCE</scope>
    <source>
        <strain evidence="1">AVDCRST_MAG89</strain>
    </source>
</reference>
<evidence type="ECO:0000313" key="1">
    <source>
        <dbReference type="EMBL" id="CAA9364322.1"/>
    </source>
</evidence>
<organism evidence="1">
    <name type="scientific">uncultured Gemmatimonadota bacterium</name>
    <dbReference type="NCBI Taxonomy" id="203437"/>
    <lineage>
        <taxon>Bacteria</taxon>
        <taxon>Pseudomonadati</taxon>
        <taxon>Gemmatimonadota</taxon>
        <taxon>environmental samples</taxon>
    </lineage>
</organism>
<gene>
    <name evidence="1" type="ORF">AVDCRST_MAG89-3975</name>
</gene>
<proteinExistence type="predicted"/>
<sequence length="64" mass="7338">MKKPCCHCMPEIKPEHEHLRPLIEAGFVAKLPNAGPDWKLPEMIEVEGELPSQALIRMRRANHI</sequence>
<dbReference type="EMBL" id="CADCTV010000834">
    <property type="protein sequence ID" value="CAA9364322.1"/>
    <property type="molecule type" value="Genomic_DNA"/>
</dbReference>
<accession>A0A6J4MNI4</accession>
<dbReference type="AlphaFoldDB" id="A0A6J4MNI4"/>
<protein>
    <submittedName>
        <fullName evidence="1">Uncharacterized protein</fullName>
    </submittedName>
</protein>